<dbReference type="PANTHER" id="PTHR21581">
    <property type="entry name" value="D-ALANYL-D-ALANINE CARBOXYPEPTIDASE"/>
    <property type="match status" value="1"/>
</dbReference>
<keyword evidence="6" id="KW-0645">Protease</keyword>
<evidence type="ECO:0000256" key="8">
    <source>
        <dbReference type="ARBA" id="ARBA00022801"/>
    </source>
</evidence>
<keyword evidence="11" id="KW-0961">Cell wall biogenesis/degradation</keyword>
<evidence type="ECO:0000256" key="14">
    <source>
        <dbReference type="SAM" id="SignalP"/>
    </source>
</evidence>
<reference evidence="16 17" key="1">
    <citation type="submission" date="2021-01" db="EMBL/GenBank/DDBJ databases">
        <title>Genomic Encyclopedia of Type Strains, Phase IV (KMG-IV): sequencing the most valuable type-strain genomes for metagenomic binning, comparative biology and taxonomic classification.</title>
        <authorList>
            <person name="Goeker M."/>
        </authorList>
    </citation>
    <scope>NUCLEOTIDE SEQUENCE [LARGE SCALE GENOMIC DNA]</scope>
    <source>
        <strain evidence="16 17">DSM 25540</strain>
    </source>
</reference>
<dbReference type="EMBL" id="JAFBEC010000013">
    <property type="protein sequence ID" value="MBM7634535.1"/>
    <property type="molecule type" value="Genomic_DNA"/>
</dbReference>
<evidence type="ECO:0000313" key="17">
    <source>
        <dbReference type="Proteomes" id="UP000741863"/>
    </source>
</evidence>
<evidence type="ECO:0000256" key="7">
    <source>
        <dbReference type="ARBA" id="ARBA00022729"/>
    </source>
</evidence>
<evidence type="ECO:0000256" key="4">
    <source>
        <dbReference type="ARBA" id="ARBA00012448"/>
    </source>
</evidence>
<dbReference type="InterPro" id="IPR012338">
    <property type="entry name" value="Beta-lactam/transpept-like"/>
</dbReference>
<protein>
    <recommendedName>
        <fullName evidence="4">serine-type D-Ala-D-Ala carboxypeptidase</fullName>
        <ecNumber evidence="4">3.4.16.4</ecNumber>
    </recommendedName>
</protein>
<dbReference type="Pfam" id="PF00768">
    <property type="entry name" value="Peptidase_S11"/>
    <property type="match status" value="1"/>
</dbReference>
<keyword evidence="5 16" id="KW-0121">Carboxypeptidase</keyword>
<evidence type="ECO:0000313" key="16">
    <source>
        <dbReference type="EMBL" id="MBM7634535.1"/>
    </source>
</evidence>
<keyword evidence="9" id="KW-0133">Cell shape</keyword>
<dbReference type="Gene3D" id="2.60.410.10">
    <property type="entry name" value="D-Ala-D-Ala carboxypeptidase, C-terminal domain"/>
    <property type="match status" value="1"/>
</dbReference>
<dbReference type="Proteomes" id="UP000741863">
    <property type="component" value="Unassembled WGS sequence"/>
</dbReference>
<dbReference type="PANTHER" id="PTHR21581:SF11">
    <property type="entry name" value="D-ALANYL-D-ALANINE CARBOXYPEPTIDASE DACA"/>
    <property type="match status" value="1"/>
</dbReference>
<sequence>MISTYMKRYTYKSMTALTAAALLATVAITPASAQEPSIDAEASILVDMESGVVLYEDNIDEQLPVASMSKMMTEYLVNRAIEAGELSWDQELTVTDEVALLSQDRTLSNVFLRTDTTYTVEEMYEAMAIYSANGSTIALAEAVAGSEAAFVDLMNETAEELGLTNTHFVNSTGLNNSSMQGFHPEGTDENAENEMSARDTATLAYHVITEYPEILETANIPSLPFREGTNDYVEMTNWNWMLPGHLFEYEGVDGLKTGSTSRAGSAFTGTVEQDDTRLLSVVMRTEDNSARFQQTKVLYDYGFDTYETAEIVEEGQQDPEMLTIEVPSGRDQEVAIATASNIEVPVSSGDEENFDVEFTIAADVLNEDGTLDAPVEAGTTVGYATISYAGEEDVEYLNEKLENQNRVPVVTQQDVERSNWFVLSMRGIGDFFSGLWGRTTDMIGGWFS</sequence>
<evidence type="ECO:0000256" key="1">
    <source>
        <dbReference type="ARBA" id="ARBA00003217"/>
    </source>
</evidence>
<evidence type="ECO:0000256" key="12">
    <source>
        <dbReference type="ARBA" id="ARBA00034000"/>
    </source>
</evidence>
<dbReference type="SUPFAM" id="SSF69189">
    <property type="entry name" value="Penicillin-binding protein associated domain"/>
    <property type="match status" value="1"/>
</dbReference>
<dbReference type="InterPro" id="IPR012907">
    <property type="entry name" value="Peptidase_S11_C"/>
</dbReference>
<keyword evidence="10" id="KW-0573">Peptidoglycan synthesis</keyword>
<evidence type="ECO:0000259" key="15">
    <source>
        <dbReference type="SMART" id="SM00936"/>
    </source>
</evidence>
<dbReference type="InterPro" id="IPR037167">
    <property type="entry name" value="Peptidase_S11_C_sf"/>
</dbReference>
<keyword evidence="8 16" id="KW-0378">Hydrolase</keyword>
<name>A0ABS2PGH1_9BACL</name>
<dbReference type="SMART" id="SM00936">
    <property type="entry name" value="PBP5_C"/>
    <property type="match status" value="1"/>
</dbReference>
<accession>A0ABS2PGH1</accession>
<comment type="caution">
    <text evidence="16">The sequence shown here is derived from an EMBL/GenBank/DDBJ whole genome shotgun (WGS) entry which is preliminary data.</text>
</comment>
<dbReference type="RefSeq" id="WP_338028825.1">
    <property type="nucleotide sequence ID" value="NZ_JAFBEC010000013.1"/>
</dbReference>
<organism evidence="16 17">
    <name type="scientific">Geomicrobium sediminis</name>
    <dbReference type="NCBI Taxonomy" id="1347788"/>
    <lineage>
        <taxon>Bacteria</taxon>
        <taxon>Bacillati</taxon>
        <taxon>Bacillota</taxon>
        <taxon>Bacilli</taxon>
        <taxon>Bacillales</taxon>
        <taxon>Geomicrobium</taxon>
    </lineage>
</organism>
<dbReference type="GO" id="GO:0009002">
    <property type="term" value="F:serine-type D-Ala-D-Ala carboxypeptidase activity"/>
    <property type="evidence" value="ECO:0007669"/>
    <property type="project" value="UniProtKB-EC"/>
</dbReference>
<proteinExistence type="inferred from homology"/>
<evidence type="ECO:0000256" key="5">
    <source>
        <dbReference type="ARBA" id="ARBA00022645"/>
    </source>
</evidence>
<dbReference type="PRINTS" id="PR00725">
    <property type="entry name" value="DADACBPTASE1"/>
</dbReference>
<dbReference type="SUPFAM" id="SSF56601">
    <property type="entry name" value="beta-lactamase/transpeptidase-like"/>
    <property type="match status" value="1"/>
</dbReference>
<evidence type="ECO:0000256" key="10">
    <source>
        <dbReference type="ARBA" id="ARBA00022984"/>
    </source>
</evidence>
<feature type="chain" id="PRO_5045210786" description="serine-type D-Ala-D-Ala carboxypeptidase" evidence="14">
    <location>
        <begin position="34"/>
        <end position="448"/>
    </location>
</feature>
<evidence type="ECO:0000256" key="6">
    <source>
        <dbReference type="ARBA" id="ARBA00022670"/>
    </source>
</evidence>
<feature type="signal peptide" evidence="14">
    <location>
        <begin position="1"/>
        <end position="33"/>
    </location>
</feature>
<feature type="domain" description="Peptidase S11 D-Ala-D-Ala carboxypeptidase A C-terminal" evidence="15">
    <location>
        <begin position="306"/>
        <end position="417"/>
    </location>
</feature>
<evidence type="ECO:0000256" key="13">
    <source>
        <dbReference type="RuleBase" id="RU004016"/>
    </source>
</evidence>
<evidence type="ECO:0000256" key="11">
    <source>
        <dbReference type="ARBA" id="ARBA00023316"/>
    </source>
</evidence>
<evidence type="ECO:0000256" key="9">
    <source>
        <dbReference type="ARBA" id="ARBA00022960"/>
    </source>
</evidence>
<dbReference type="InterPro" id="IPR018044">
    <property type="entry name" value="Peptidase_S11"/>
</dbReference>
<evidence type="ECO:0000256" key="3">
    <source>
        <dbReference type="ARBA" id="ARBA00007164"/>
    </source>
</evidence>
<keyword evidence="17" id="KW-1185">Reference proteome</keyword>
<dbReference type="EC" id="3.4.16.4" evidence="4"/>
<gene>
    <name evidence="16" type="ORF">JOD17_003654</name>
</gene>
<dbReference type="Pfam" id="PF07943">
    <property type="entry name" value="PBP5_C"/>
    <property type="match status" value="1"/>
</dbReference>
<comment type="pathway">
    <text evidence="2">Cell wall biogenesis; peptidoglycan biosynthesis.</text>
</comment>
<dbReference type="InterPro" id="IPR001967">
    <property type="entry name" value="Peptidase_S11_N"/>
</dbReference>
<dbReference type="InterPro" id="IPR015956">
    <property type="entry name" value="Peniciliin-bd_prot_C_sf"/>
</dbReference>
<comment type="similarity">
    <text evidence="3 13">Belongs to the peptidase S11 family.</text>
</comment>
<comment type="catalytic activity">
    <reaction evidence="12">
        <text>Preferential cleavage: (Ac)2-L-Lys-D-Ala-|-D-Ala. Also transpeptidation of peptidyl-alanyl moieties that are N-acyl substituents of D-alanine.</text>
        <dbReference type="EC" id="3.4.16.4"/>
    </reaction>
</comment>
<keyword evidence="7 14" id="KW-0732">Signal</keyword>
<dbReference type="Gene3D" id="3.40.710.10">
    <property type="entry name" value="DD-peptidase/beta-lactamase superfamily"/>
    <property type="match status" value="1"/>
</dbReference>
<comment type="function">
    <text evidence="1">Removes C-terminal D-alanyl residues from sugar-peptide cell wall precursors.</text>
</comment>
<evidence type="ECO:0000256" key="2">
    <source>
        <dbReference type="ARBA" id="ARBA00004752"/>
    </source>
</evidence>